<gene>
    <name evidence="4" type="ORF">ACFSVM_22185</name>
</gene>
<dbReference type="CDD" id="cd04186">
    <property type="entry name" value="GT_2_like_c"/>
    <property type="match status" value="1"/>
</dbReference>
<dbReference type="SUPFAM" id="SSF53756">
    <property type="entry name" value="UDP-Glycosyltransferase/glycogen phosphorylase"/>
    <property type="match status" value="1"/>
</dbReference>
<dbReference type="InterPro" id="IPR001173">
    <property type="entry name" value="Glyco_trans_2-like"/>
</dbReference>
<feature type="coiled-coil region" evidence="1">
    <location>
        <begin position="240"/>
        <end position="298"/>
    </location>
</feature>
<dbReference type="InterPro" id="IPR013216">
    <property type="entry name" value="Methyltransf_11"/>
</dbReference>
<evidence type="ECO:0000313" key="5">
    <source>
        <dbReference type="Proteomes" id="UP001597540"/>
    </source>
</evidence>
<dbReference type="Pfam" id="PF08241">
    <property type="entry name" value="Methyltransf_11"/>
    <property type="match status" value="1"/>
</dbReference>
<keyword evidence="4" id="KW-0808">Transferase</keyword>
<evidence type="ECO:0000259" key="3">
    <source>
        <dbReference type="Pfam" id="PF08241"/>
    </source>
</evidence>
<accession>A0ABW5SV12</accession>
<reference evidence="5" key="1">
    <citation type="journal article" date="2019" name="Int. J. Syst. Evol. Microbiol.">
        <title>The Global Catalogue of Microorganisms (GCM) 10K type strain sequencing project: providing services to taxonomists for standard genome sequencing and annotation.</title>
        <authorList>
            <consortium name="The Broad Institute Genomics Platform"/>
            <consortium name="The Broad Institute Genome Sequencing Center for Infectious Disease"/>
            <person name="Wu L."/>
            <person name="Ma J."/>
        </authorList>
    </citation>
    <scope>NUCLEOTIDE SEQUENCE [LARGE SCALE GENOMIC DNA]</scope>
    <source>
        <strain evidence="5">KCTC 33849</strain>
    </source>
</reference>
<dbReference type="SUPFAM" id="SSF53448">
    <property type="entry name" value="Nucleotide-diphospho-sugar transferases"/>
    <property type="match status" value="1"/>
</dbReference>
<protein>
    <submittedName>
        <fullName evidence="4">Glycosyltransferase</fullName>
        <ecNumber evidence="4">2.4.-.-</ecNumber>
    </submittedName>
</protein>
<dbReference type="RefSeq" id="WP_379264620.1">
    <property type="nucleotide sequence ID" value="NZ_JBHUMJ010000011.1"/>
</dbReference>
<dbReference type="Proteomes" id="UP001597540">
    <property type="component" value="Unassembled WGS sequence"/>
</dbReference>
<comment type="caution">
    <text evidence="4">The sequence shown here is derived from an EMBL/GenBank/DDBJ whole genome shotgun (WGS) entry which is preliminary data.</text>
</comment>
<organism evidence="4 5">
    <name type="scientific">Paenibacillus shunpengii</name>
    <dbReference type="NCBI Taxonomy" id="2054424"/>
    <lineage>
        <taxon>Bacteria</taxon>
        <taxon>Bacillati</taxon>
        <taxon>Bacillota</taxon>
        <taxon>Bacilli</taxon>
        <taxon>Bacillales</taxon>
        <taxon>Paenibacillaceae</taxon>
        <taxon>Paenibacillus</taxon>
    </lineage>
</organism>
<dbReference type="Pfam" id="PF00535">
    <property type="entry name" value="Glycos_transf_2"/>
    <property type="match status" value="1"/>
</dbReference>
<dbReference type="GO" id="GO:0016757">
    <property type="term" value="F:glycosyltransferase activity"/>
    <property type="evidence" value="ECO:0007669"/>
    <property type="project" value="UniProtKB-KW"/>
</dbReference>
<dbReference type="Gene3D" id="3.90.550.10">
    <property type="entry name" value="Spore Coat Polysaccharide Biosynthesis Protein SpsA, Chain A"/>
    <property type="match status" value="1"/>
</dbReference>
<dbReference type="CDD" id="cd03801">
    <property type="entry name" value="GT4_PimA-like"/>
    <property type="match status" value="1"/>
</dbReference>
<dbReference type="Gene3D" id="3.40.50.2000">
    <property type="entry name" value="Glycogen Phosphorylase B"/>
    <property type="match status" value="1"/>
</dbReference>
<feature type="domain" description="Glycosyltransferase 2-like" evidence="2">
    <location>
        <begin position="463"/>
        <end position="631"/>
    </location>
</feature>
<dbReference type="PANTHER" id="PTHR43179:SF7">
    <property type="entry name" value="RHAMNOSYLTRANSFERASE WBBL"/>
    <property type="match status" value="1"/>
</dbReference>
<dbReference type="SUPFAM" id="SSF53335">
    <property type="entry name" value="S-adenosyl-L-methionine-dependent methyltransferases"/>
    <property type="match status" value="1"/>
</dbReference>
<sequence length="1093" mass="127175">MKFTGERYIPDIEDKELQIEHIQRYQSVSELVRGKRVLDAACGEGYGSYILSQTASSVHGVDIDNSTIAEATEKYGNMNTKFLVSSIEKLPFDDQQFDVVISFETLEHVDETIQLRFLEEISRVLKHDGVLVISTPNKLHYSDNSQYKNPFHIKELYREEFTELLGRFFKHTHILSQRFEVVSVLDSVEGHHPYRNLNDPQEIQYEKYMIAVCSNLEIADSQFYSAKGYQGKYISIVDRINSLQNEVEERNDHIRLLDQELGFLRDQYSQMEQLLNDKKELLLEIQKYKEEVTAEKKKSSSLLTQIDEIYLQSNDVQSLNERLVSQNKSLEVTITNLKGHVDLLLEQERRLHNIYNSSGWNLLNSYYKIRDKMIPRDSRRRVLAKLIAKTVRNPKQMLGKLNKTNIKKLKYYLNSEEAKQLESRIDNYMERHTQEVNRPELQLYQNEDFQHIEFDQYNEPLVSIVIPVYNQWNYTYACLASIKDNTQGIAYEVILADDMSTDETVNASAHISNIQIVRDGHNRGFLLNCNNAAKYAKGKYIFFLNNDTNVQPGWLDSLVDLIEFDDSVGMVGSKLIYPDGRQQEAGGIIWNDASGWNYGRLGDPEQAEFNYVKEADYISGAAIMIRHDLWKRLGGFDERYVPAYFEDTDLAFEVRRLGYKVLFQPKSVIVHFEGISHGTDTNTGIKKYQLENKEKFMDKWKETLLTEHFDNAENVFWARDRSRTKKTVVIVDHYVPHFDKDAGGRCTYFYTKLMISMGFHVIFIGDNFYRHEPYTSNLQQLGVEVLYGNYYAKNINQWIKTNGQYIDYVYLNRPHISIKYIDVFKKYSDAKIIYFGHDLHYLRELRNYELTQNPSLLKSSEEWKEIEFKLFRLADVVHVVGSYEQKVLIDQLPDKKIRNIPLFPYEHVFGDQHAIVNYRVRKDLLFVGGFNHKPNYDGVIWFLNEVFPQVKRSIPEIRLHVVGSNPPDDIKERQNDSILVTGYVSDEELERYYESCSVVVVPLRFGAGVKGKVVEALQYQVPVVTTSIGAEGIFEADKVMIIADAPEQFANEVIDLYTDESKWNAYSATSGEYIKKFFTVKAAQDILALDMES</sequence>
<dbReference type="InterPro" id="IPR029063">
    <property type="entry name" value="SAM-dependent_MTases_sf"/>
</dbReference>
<dbReference type="EMBL" id="JBHUMJ010000011">
    <property type="protein sequence ID" value="MFD2703144.1"/>
    <property type="molecule type" value="Genomic_DNA"/>
</dbReference>
<feature type="domain" description="Methyltransferase type 11" evidence="3">
    <location>
        <begin position="38"/>
        <end position="133"/>
    </location>
</feature>
<dbReference type="Gene3D" id="3.40.50.150">
    <property type="entry name" value="Vaccinia Virus protein VP39"/>
    <property type="match status" value="1"/>
</dbReference>
<dbReference type="EC" id="2.4.-.-" evidence="4"/>
<proteinExistence type="predicted"/>
<keyword evidence="1" id="KW-0175">Coiled coil</keyword>
<keyword evidence="4" id="KW-0328">Glycosyltransferase</keyword>
<keyword evidence="5" id="KW-1185">Reference proteome</keyword>
<dbReference type="Pfam" id="PF13692">
    <property type="entry name" value="Glyco_trans_1_4"/>
    <property type="match status" value="1"/>
</dbReference>
<evidence type="ECO:0000256" key="1">
    <source>
        <dbReference type="SAM" id="Coils"/>
    </source>
</evidence>
<evidence type="ECO:0000259" key="2">
    <source>
        <dbReference type="Pfam" id="PF00535"/>
    </source>
</evidence>
<dbReference type="InterPro" id="IPR029044">
    <property type="entry name" value="Nucleotide-diphossugar_trans"/>
</dbReference>
<dbReference type="PANTHER" id="PTHR43179">
    <property type="entry name" value="RHAMNOSYLTRANSFERASE WBBL"/>
    <property type="match status" value="1"/>
</dbReference>
<evidence type="ECO:0000313" key="4">
    <source>
        <dbReference type="EMBL" id="MFD2703144.1"/>
    </source>
</evidence>
<name>A0ABW5SV12_9BACL</name>
<dbReference type="CDD" id="cd02440">
    <property type="entry name" value="AdoMet_MTases"/>
    <property type="match status" value="1"/>
</dbReference>